<dbReference type="PANTHER" id="PTHR13743">
    <property type="entry name" value="BEIGE/BEACH-RELATED"/>
    <property type="match status" value="1"/>
</dbReference>
<dbReference type="CDD" id="cd06071">
    <property type="entry name" value="Beach"/>
    <property type="match status" value="1"/>
</dbReference>
<sequence>MSFPCLHNGRLFMDLTNVYFYNYMDHSAPIKPSKIHIFWDAYLKCNNIVGNALKNDYKIAWFDLLLCEILSVHEKTKKVPEDIPKASVSNAIVNQLLLDIDHVCSVSGEEDFTTLKKYILNERGWRCLTVLHLLGTQEVQRLKEMANVLVSIFSIFNDDADNKLSNNTKIINPYIFPADETNLKLDDLIKLTKFEGMTSKSKHQLNSIYDRSSPSIPRSRRISSVSANRVKTHSFESDKQKMAEESSESESQPVIDLLKASTTLRVRFNPMDFDYFTNIVRSEDEQNESDDEEIHLTKKKNVYPGYFYDEHIKSITSHTAFPNQIKLLVLDLLTQILSFSTQNSLKYNLKSSNQFVPCIVMKFSLDYICLSQFNISNIDNDIIQSKMLYNMVLAVKQLYQYPNISETITQEGIVPLLLQILESLVNKSRINEIKEYPCRQKILFGIVCALLMLFSLMLFECHSYNNHFHFLKQVRLMLDCQRGKLIEKCISVILSIRDQDAELSTFHVKIVINLLGLLLLNMKKIRQRIVHLQHCNKIRHRHCTKPLLHHHDNLFGEVYVSSIVSSQDTSQNCCVTSLSMILIRLMINLDSQDKELWFYLVKTIGVTGTCCCVPLALIIPKLLKMVGDHDYRKSYMILQLMEKTLYRDIGVAYRDSSCKVCCDDDSTSQLYSYEKNKKRKEQKWITFELFRKLLTGSSPKLSYAIGLHLSKNASVFIKDIQHVLLFRIFYPVFKSSEKSYRENKNDSDRFLVNVSLNIFNILLSSLDFTSEFDSMSGVKYLKDLITDPIFTKLSCNVLETKIISKMWTLNQIKSTPILITDSQAEDLNIIVTAVFNLVELFCGYVMKPQSMNINLKLKYRLSELSDFLREEMTFESINKYHDYNSIITRLGDLFQCLARLSLTCPRIRSYLQVSSVVFQYDTLLSIVSLLLTRPISVKGINKVTLEDKNVVNLKLIECLLVLNLSIFENKITLDTHVKDLLIEALCKGHIGIKQVCSSLIKCATVSLNRQNVNYIATTQSLTKLLEIETPGKTEWLPFDDDDDFISGDEGYEADIEFQSWINLDSSDRTADESITHKNIYNDTKKLNIMHPALCTLAVDLMTFARNINNLDGIIYCLQRLIVICKDNDDSCIKLAKEGLISKLLNCIKEHIDNIERTELYDTIYIYMMELIALMACHYIETYEFEIYLNLFKTKNPPLNLLLLPLIYLTDHIPIVWRSNYSIQFPAKVMPDLPISDRPAEALAILTRENHKEMRLLTPWSIFALSLPINTDLGWSILSTGFSISMWLRLDHVHKYSYMKRNSSTESIGKSQSLHKETHSLDDLTHIFSVGYDAMLIEFWLDPFSDGFIIRLTRPNENKFDLLSEVIFNNCLSSIAWHHVAINVNGIQKREKFIEITLIIDGLCESKANLLFDGFLIKKPRPSNVLLGDTRDNTSPISIGNILMFRLPVLTKECASTLAAFGPDLENLADCSNNPLKPNFSMLFNDLVFNLNTSLNCNLDWNQLLNQCFETIKPLQDVILLSFTPRQPGTICLYSLTLPNPTNSLFPPTQPLMFKMSTYDLRACQSPPQVIPTVIVSHIKVTEPLGLLTVINKMGGLPLILFLFARVIEFNSSPNDQVKALKILLHFVQSDSKLYSEFITLDGYKLITKALTSSQIQPNCSVLVVLLEAGCNKKGALIYDNEEWTVNMFYDGVLLNTSFIKEVILPCWKIWTAKNQQIIQFFFKFCKHLLSSNHPHRLFNLKQIQSSELLELILLQIKCQLLLEDSNETALLGCVQKDLVDFVQSIFDLRMNKNYISLILDFLIAVHPTTNLYLPHLKTSVYFFLSSQSRIYASPDFKINILSESQKSDENINVNEYSETDFCGPIDTQRLNTELLKLQELIKNNNTKLYSSRASEATSDSSEHIIPEETGQDSGIDGSIKDVTVAIITNDRKMSCDYGDACEAEVYFGAQINGNKQFKLTDSDSNNEIIEGLFSILRNVLINISNCVPGHVIDKMFEAEKLVVLLNNPSSSIRIIILKIISVFLQRCSPSYAKKFVHKFKGFYQIANVLSLHQTTVNLVDTCASIFTGSYWLPLDQQLQWDQSVEMNSFNFSALPLLLSILPKSTFNLTLSMNIINFFLKLITKVPQCLNNILEFGLIECLLKTLSIIASIYPSSSTNTDLNKQDILIDDINSLIITLVSQAIHTPGVQNIQILNDFVYQCRFLQKAENEIKEGYRSNLTIRETQRLILESGMDTIQDLIQTHPPLVPALSRLKNNLSSVLSLNHIKDTNNETYMSNSESSIFSVVSGFNRQKPLSKTELIERYKHIIIRSVEFIFALDEEIIDEVTPEVAFACHLFTILLYNLTSIIQNTTREQRRHPWVSIYGAARDIIRIQGANLLVWLLSPRQTTRIRMFAVKSLLNEPRSKELFKNLIYINPQIEQRFYIYLYSLMNDKLIIPLTEEEMYTCEALREHLIELELLTPESNGFFFENEWNTQIFHVLEQMNIELNGIVMSQNDNIIKSSCKLDSTIKLICNSAMTITATLSEEQNSQRKQVLETTKENFRNIIQATIRWKSIINQMSHEMAPWYFPESYPTSWELNPTEGPNRVRIRLQRCHLNMSKRFFKPEHTLCTERNKIMGPLEYLISNDLEVPVSSAVVECLLSQEKISYMCTAKLVHPWHKIKCEVLISENAIFIVPTDNVQNALQNDYSHVLKFEEIQEIHNRRYSLKEKAVEIFLTNGKTFLIAFHSQKERDDFGSYILNFPLPNRVTNEILSETVDLWRTRQITNMEYLSILNKMAARSYNDLMQYPVMPFVLASYNTAELDLNQISNYRNLRRPMAIQNKKKEAHYIQHYNYLKEEVQRLGTDPHHYSSHYSNSGTILHFLIRVPPYTQMFIKYQDNNFDVPDRSFHSMEITWRLSSDESTTDLKELIPEFYYLPEMFINFEQFNFGIKQSGEVVDDVKLPPWAQNNPRLFVLILRQILESEIVSENLPHWIDLIFGYKQTGKAAVDAINVFHPATYYGSHIEKTEDPVARSAFKTMVNTYGQTPRQLFRFPHPMTVDDYSPKNGINNTNCRNVITGLKNLKWGSYVGSPEENVPMYIWQRKHKTLVSNFVPLLTNDVFGISKNSALLLTYSKEKCLTLLNEGVTVMAAAILSWSEYDSVVRIKQRKEAPSKPAFKFFPTENVCIIATAPHCPYIWIGFESGIIHVYKFYFDVIVGTVEIFQEPTVLVGHRAKISSIALSSAFHIAVSCDDQGFSIIWDLNDTTYVRSLKSMSLPINLVSINETLGDIVTIAYNSDNGKSIMTLQTINASYIGSIESDKKITAVCFSNAPEGISVNSIATGLEDGSVKLWSTWDLSFVSEIPIIHFDGAVIAIIYSSDSQHLYISTEDGTVTIWESSGTKKISKTPKFLNLSVQ</sequence>
<dbReference type="Gene3D" id="1.10.1540.10">
    <property type="entry name" value="BEACH domain"/>
    <property type="match status" value="1"/>
</dbReference>
<dbReference type="InterPro" id="IPR036322">
    <property type="entry name" value="WD40_repeat_dom_sf"/>
</dbReference>
<dbReference type="EMBL" id="CABPRJ010000968">
    <property type="protein sequence ID" value="VVC33395.1"/>
    <property type="molecule type" value="Genomic_DNA"/>
</dbReference>
<dbReference type="InterPro" id="IPR015943">
    <property type="entry name" value="WD40/YVTN_repeat-like_dom_sf"/>
</dbReference>
<dbReference type="InterPro" id="IPR050865">
    <property type="entry name" value="BEACH_Domain"/>
</dbReference>
<dbReference type="PANTHER" id="PTHR13743:SF86">
    <property type="entry name" value="LYSOSOMAL-TRAFFICKING REGULATOR"/>
    <property type="match status" value="1"/>
</dbReference>
<dbReference type="Proteomes" id="UP000325440">
    <property type="component" value="Unassembled WGS sequence"/>
</dbReference>
<dbReference type="SUPFAM" id="SSF50978">
    <property type="entry name" value="WD40 repeat-like"/>
    <property type="match status" value="1"/>
</dbReference>
<dbReference type="InterPro" id="IPR036372">
    <property type="entry name" value="BEACH_dom_sf"/>
</dbReference>
<dbReference type="SUPFAM" id="SSF81837">
    <property type="entry name" value="BEACH domain"/>
    <property type="match status" value="1"/>
</dbReference>
<feature type="transmembrane region" description="Helical" evidence="3">
    <location>
        <begin position="442"/>
        <end position="459"/>
    </location>
</feature>
<gene>
    <name evidence="6" type="ORF">CINCED_3A019913</name>
</gene>
<dbReference type="InterPro" id="IPR023362">
    <property type="entry name" value="PH-BEACH_dom"/>
</dbReference>
<dbReference type="SMART" id="SM00320">
    <property type="entry name" value="WD40"/>
    <property type="match status" value="4"/>
</dbReference>
<evidence type="ECO:0000259" key="5">
    <source>
        <dbReference type="PROSITE" id="PS51783"/>
    </source>
</evidence>
<dbReference type="PROSITE" id="PS50082">
    <property type="entry name" value="WD_REPEATS_2"/>
    <property type="match status" value="2"/>
</dbReference>
<keyword evidence="3" id="KW-1133">Transmembrane helix</keyword>
<evidence type="ECO:0000259" key="4">
    <source>
        <dbReference type="PROSITE" id="PS50197"/>
    </source>
</evidence>
<evidence type="ECO:0000256" key="3">
    <source>
        <dbReference type="SAM" id="Phobius"/>
    </source>
</evidence>
<dbReference type="Gene3D" id="2.30.29.30">
    <property type="entry name" value="Pleckstrin-homology domain (PH domain)/Phosphotyrosine-binding domain (PTB)"/>
    <property type="match status" value="1"/>
</dbReference>
<dbReference type="SMART" id="SM01026">
    <property type="entry name" value="Beach"/>
    <property type="match status" value="1"/>
</dbReference>
<dbReference type="InterPro" id="IPR001680">
    <property type="entry name" value="WD40_rpt"/>
</dbReference>
<dbReference type="PROSITE" id="PS50197">
    <property type="entry name" value="BEACH"/>
    <property type="match status" value="1"/>
</dbReference>
<evidence type="ECO:0000256" key="2">
    <source>
        <dbReference type="SAM" id="MobiDB-lite"/>
    </source>
</evidence>
<feature type="domain" description="BEACH" evidence="4">
    <location>
        <begin position="2746"/>
        <end position="3040"/>
    </location>
</feature>
<reference evidence="6 7" key="1">
    <citation type="submission" date="2019-08" db="EMBL/GenBank/DDBJ databases">
        <authorList>
            <person name="Alioto T."/>
            <person name="Alioto T."/>
            <person name="Gomez Garrido J."/>
        </authorList>
    </citation>
    <scope>NUCLEOTIDE SEQUENCE [LARGE SCALE GENOMIC DNA]</scope>
</reference>
<feature type="compositionally biased region" description="Basic and acidic residues" evidence="2">
    <location>
        <begin position="233"/>
        <end position="244"/>
    </location>
</feature>
<dbReference type="Gene3D" id="2.130.10.10">
    <property type="entry name" value="YVTN repeat-like/Quinoprotein amine dehydrogenase"/>
    <property type="match status" value="1"/>
</dbReference>
<feature type="repeat" description="WD" evidence="1">
    <location>
        <begin position="3347"/>
        <end position="3388"/>
    </location>
</feature>
<dbReference type="SUPFAM" id="SSF50729">
    <property type="entry name" value="PH domain-like"/>
    <property type="match status" value="1"/>
</dbReference>
<feature type="transmembrane region" description="Helical" evidence="3">
    <location>
        <begin position="596"/>
        <end position="619"/>
    </location>
</feature>
<dbReference type="InterPro" id="IPR000409">
    <property type="entry name" value="BEACH_dom"/>
</dbReference>
<protein>
    <submittedName>
        <fullName evidence="6">WD40-repeat-containing domain,PH domain-like,Armadillo-like helical,WD40 repeat, conserved</fullName>
    </submittedName>
</protein>
<evidence type="ECO:0000256" key="1">
    <source>
        <dbReference type="PROSITE-ProRule" id="PRU00221"/>
    </source>
</evidence>
<dbReference type="InterPro" id="IPR011993">
    <property type="entry name" value="PH-like_dom_sf"/>
</dbReference>
<evidence type="ECO:0000313" key="7">
    <source>
        <dbReference type="Proteomes" id="UP000325440"/>
    </source>
</evidence>
<keyword evidence="3" id="KW-0472">Membrane</keyword>
<dbReference type="CDD" id="cd01201">
    <property type="entry name" value="PH_BEACH"/>
    <property type="match status" value="1"/>
</dbReference>
<dbReference type="Pfam" id="PF14844">
    <property type="entry name" value="PH_BEACH"/>
    <property type="match status" value="1"/>
</dbReference>
<dbReference type="Pfam" id="PF02138">
    <property type="entry name" value="Beach"/>
    <property type="match status" value="1"/>
</dbReference>
<feature type="domain" description="BEACH-type PH" evidence="5">
    <location>
        <begin position="2642"/>
        <end position="2741"/>
    </location>
</feature>
<feature type="region of interest" description="Disordered" evidence="2">
    <location>
        <begin position="205"/>
        <end position="251"/>
    </location>
</feature>
<proteinExistence type="predicted"/>
<dbReference type="PROSITE" id="PS51783">
    <property type="entry name" value="PH_BEACH"/>
    <property type="match status" value="1"/>
</dbReference>
<accession>A0A5E4MP07</accession>
<feature type="repeat" description="WD" evidence="1">
    <location>
        <begin position="3211"/>
        <end position="3252"/>
    </location>
</feature>
<name>A0A5E4MP07_9HEMI</name>
<keyword evidence="7" id="KW-1185">Reference proteome</keyword>
<evidence type="ECO:0000313" key="6">
    <source>
        <dbReference type="EMBL" id="VVC33395.1"/>
    </source>
</evidence>
<keyword evidence="1" id="KW-0853">WD repeat</keyword>
<keyword evidence="3" id="KW-0812">Transmembrane</keyword>
<organism evidence="6 7">
    <name type="scientific">Cinara cedri</name>
    <dbReference type="NCBI Taxonomy" id="506608"/>
    <lineage>
        <taxon>Eukaryota</taxon>
        <taxon>Metazoa</taxon>
        <taxon>Ecdysozoa</taxon>
        <taxon>Arthropoda</taxon>
        <taxon>Hexapoda</taxon>
        <taxon>Insecta</taxon>
        <taxon>Pterygota</taxon>
        <taxon>Neoptera</taxon>
        <taxon>Paraneoptera</taxon>
        <taxon>Hemiptera</taxon>
        <taxon>Sternorrhyncha</taxon>
        <taxon>Aphidomorpha</taxon>
        <taxon>Aphidoidea</taxon>
        <taxon>Aphididae</taxon>
        <taxon>Lachninae</taxon>
        <taxon>Cinara</taxon>
    </lineage>
</organism>
<dbReference type="OrthoDB" id="26681at2759"/>